<sequence>MKVYLAVKETLKGRYKRLKYQTISYDKSSFFN</sequence>
<accession>A0AAT9GS98</accession>
<dbReference type="EMBL" id="AP031322">
    <property type="protein sequence ID" value="BFH73728.1"/>
    <property type="molecule type" value="Genomic_DNA"/>
</dbReference>
<dbReference type="AlphaFoldDB" id="A0AAT9GS98"/>
<dbReference type="KEGG" id="sjv:SJAV_16720"/>
<protein>
    <recommendedName>
        <fullName evidence="2">Transposase</fullName>
    </recommendedName>
</protein>
<organism evidence="1">
    <name type="scientific">Sulfurisphaera javensis</name>
    <dbReference type="NCBI Taxonomy" id="2049879"/>
    <lineage>
        <taxon>Archaea</taxon>
        <taxon>Thermoproteota</taxon>
        <taxon>Thermoprotei</taxon>
        <taxon>Sulfolobales</taxon>
        <taxon>Sulfolobaceae</taxon>
        <taxon>Sulfurisphaera</taxon>
    </lineage>
</organism>
<name>A0AAT9GS98_9CREN</name>
<gene>
    <name evidence="1" type="ORF">SJAV_16720</name>
</gene>
<reference evidence="1" key="1">
    <citation type="submission" date="2024-03" db="EMBL/GenBank/DDBJ databases">
        <title>Complete genome sequence of Sulfurisphaera javensis strain KD-1.</title>
        <authorList>
            <person name="Sakai H."/>
            <person name="Nur N."/>
            <person name="Suwanto A."/>
            <person name="Kurosawa N."/>
        </authorList>
    </citation>
    <scope>NUCLEOTIDE SEQUENCE</scope>
    <source>
        <strain evidence="1">KD-1</strain>
    </source>
</reference>
<evidence type="ECO:0000313" key="1">
    <source>
        <dbReference type="EMBL" id="BFH73728.1"/>
    </source>
</evidence>
<proteinExistence type="predicted"/>
<evidence type="ECO:0008006" key="2">
    <source>
        <dbReference type="Google" id="ProtNLM"/>
    </source>
</evidence>